<dbReference type="InterPro" id="IPR029058">
    <property type="entry name" value="AB_hydrolase_fold"/>
</dbReference>
<dbReference type="InterPro" id="IPR050471">
    <property type="entry name" value="AB_hydrolase"/>
</dbReference>
<protein>
    <submittedName>
        <fullName evidence="4">Alpha/beta hydrolase</fullName>
    </submittedName>
</protein>
<dbReference type="AlphaFoldDB" id="A0A3N6W4U3"/>
<dbReference type="PRINTS" id="PR00412">
    <property type="entry name" value="EPOXHYDRLASE"/>
</dbReference>
<keyword evidence="4" id="KW-0378">Hydrolase</keyword>
<accession>A0A3N6W4U3</accession>
<evidence type="ECO:0000256" key="1">
    <source>
        <dbReference type="ARBA" id="ARBA00022559"/>
    </source>
</evidence>
<dbReference type="SUPFAM" id="SSF53474">
    <property type="entry name" value="alpha/beta-Hydrolases"/>
    <property type="match status" value="1"/>
</dbReference>
<dbReference type="PANTHER" id="PTHR43433">
    <property type="entry name" value="HYDROLASE, ALPHA/BETA FOLD FAMILY PROTEIN"/>
    <property type="match status" value="1"/>
</dbReference>
<feature type="domain" description="AB hydrolase-1" evidence="3">
    <location>
        <begin position="22"/>
        <end position="257"/>
    </location>
</feature>
<dbReference type="Pfam" id="PF00561">
    <property type="entry name" value="Abhydrolase_1"/>
    <property type="match status" value="1"/>
</dbReference>
<evidence type="ECO:0000313" key="4">
    <source>
        <dbReference type="EMBL" id="RQN02510.1"/>
    </source>
</evidence>
<evidence type="ECO:0000259" key="3">
    <source>
        <dbReference type="Pfam" id="PF00561"/>
    </source>
</evidence>
<evidence type="ECO:0000313" key="5">
    <source>
        <dbReference type="Proteomes" id="UP000275225"/>
    </source>
</evidence>
<dbReference type="Proteomes" id="UP000275225">
    <property type="component" value="Unassembled WGS sequence"/>
</dbReference>
<sequence>MPTLDANGIALSYEDTGGTGRPVVLIHGWPLSGASWASQIPALTESGYRVVTYDRRGFGSSEKPATGYDYDTLAADLKGLLDSLDLDDVTLVGCSMGGGEVARYLGNYGSHRVRSAVLAGAVPPYLLKADDNPEGGLGDEDVEQMIEGVKTGRETFFDEFSVNFFSSDGELKVTDDERRRIFGLSAPARDEAVQGCIDAFSRTDFRDDLARIDIPVLVIHGAGDAIVPFEVSGRRSAELIVDAELIVVDDAPHGFNVSHADEFNRGLIDFLAA</sequence>
<comment type="caution">
    <text evidence="4">The sequence shown here is derived from an EMBL/GenBank/DDBJ whole genome shotgun (WGS) entry which is preliminary data.</text>
</comment>
<dbReference type="OrthoDB" id="9785847at2"/>
<dbReference type="GO" id="GO:0016787">
    <property type="term" value="F:hydrolase activity"/>
    <property type="evidence" value="ECO:0007669"/>
    <property type="project" value="UniProtKB-KW"/>
</dbReference>
<keyword evidence="1" id="KW-0560">Oxidoreductase</keyword>
<gene>
    <name evidence="4" type="ORF">EHW97_13165</name>
</gene>
<dbReference type="EMBL" id="RQJX01000020">
    <property type="protein sequence ID" value="RQN02510.1"/>
    <property type="molecule type" value="Genomic_DNA"/>
</dbReference>
<dbReference type="Gene3D" id="3.40.50.1820">
    <property type="entry name" value="alpha/beta hydrolase"/>
    <property type="match status" value="1"/>
</dbReference>
<dbReference type="GO" id="GO:0004601">
    <property type="term" value="F:peroxidase activity"/>
    <property type="evidence" value="ECO:0007669"/>
    <property type="project" value="UniProtKB-KW"/>
</dbReference>
<keyword evidence="1" id="KW-0575">Peroxidase</keyword>
<organism evidence="4 5">
    <name type="scientific">Aeromicrobium camelliae</name>
    <dbReference type="NCBI Taxonomy" id="1538144"/>
    <lineage>
        <taxon>Bacteria</taxon>
        <taxon>Bacillati</taxon>
        <taxon>Actinomycetota</taxon>
        <taxon>Actinomycetes</taxon>
        <taxon>Propionibacteriales</taxon>
        <taxon>Nocardioidaceae</taxon>
        <taxon>Aeromicrobium</taxon>
    </lineage>
</organism>
<dbReference type="InterPro" id="IPR000073">
    <property type="entry name" value="AB_hydrolase_1"/>
</dbReference>
<reference evidence="4 5" key="1">
    <citation type="submission" date="2018-11" db="EMBL/GenBank/DDBJ databases">
        <authorList>
            <person name="Li F."/>
        </authorList>
    </citation>
    <scope>NUCLEOTIDE SEQUENCE [LARGE SCALE GENOMIC DNA]</scope>
    <source>
        <strain evidence="4 5">YS17T</strain>
    </source>
</reference>
<dbReference type="RefSeq" id="WP_124237640.1">
    <property type="nucleotide sequence ID" value="NZ_JBHUFI010000011.1"/>
</dbReference>
<dbReference type="PRINTS" id="PR00111">
    <property type="entry name" value="ABHYDROLASE"/>
</dbReference>
<dbReference type="PANTHER" id="PTHR43433:SF4">
    <property type="entry name" value="NON-HEME CHLOROPEROXIDASE-RELATED"/>
    <property type="match status" value="1"/>
</dbReference>
<comment type="similarity">
    <text evidence="2">Belongs to the AB hydrolase superfamily. Bacterial non-heme haloperoxidase / perhydrolase family.</text>
</comment>
<dbReference type="InterPro" id="IPR000639">
    <property type="entry name" value="Epox_hydrolase-like"/>
</dbReference>
<dbReference type="FunFam" id="3.40.50.1820:FF:000205">
    <property type="entry name" value="Non-haem bromoperoxidase BPO-A2"/>
    <property type="match status" value="1"/>
</dbReference>
<evidence type="ECO:0000256" key="2">
    <source>
        <dbReference type="ARBA" id="ARBA00038128"/>
    </source>
</evidence>
<keyword evidence="5" id="KW-1185">Reference proteome</keyword>
<proteinExistence type="inferred from homology"/>
<name>A0A3N6W4U3_9ACTN</name>